<organism evidence="10">
    <name type="scientific">Thermohahella caldifontis</name>
    <dbReference type="NCBI Taxonomy" id="3142973"/>
    <lineage>
        <taxon>Bacteria</taxon>
        <taxon>Pseudomonadati</taxon>
        <taxon>Pseudomonadota</taxon>
        <taxon>Gammaproteobacteria</taxon>
        <taxon>Oceanospirillales</taxon>
        <taxon>Hahellaceae</taxon>
        <taxon>Thermohahella</taxon>
    </lineage>
</organism>
<evidence type="ECO:0000256" key="6">
    <source>
        <dbReference type="ARBA" id="ARBA00023004"/>
    </source>
</evidence>
<dbReference type="PROSITE" id="PS00198">
    <property type="entry name" value="4FE4S_FER_1"/>
    <property type="match status" value="1"/>
</dbReference>
<evidence type="ECO:0000256" key="5">
    <source>
        <dbReference type="ARBA" id="ARBA00022982"/>
    </source>
</evidence>
<dbReference type="AlphaFoldDB" id="A0AB39UXC4"/>
<dbReference type="SUPFAM" id="SSF54862">
    <property type="entry name" value="4Fe-4S ferredoxins"/>
    <property type="match status" value="1"/>
</dbReference>
<dbReference type="KEGG" id="tcd:AAIA72_01090"/>
<keyword evidence="3" id="KW-0479">Metal-binding</keyword>
<accession>A0AB39UXC4</accession>
<feature type="domain" description="4Fe-4S ferredoxin-type" evidence="9">
    <location>
        <begin position="247"/>
        <end position="276"/>
    </location>
</feature>
<dbReference type="NCBIfam" id="TIGR02163">
    <property type="entry name" value="napH"/>
    <property type="match status" value="1"/>
</dbReference>
<dbReference type="PANTHER" id="PTHR30176:SF3">
    <property type="entry name" value="FERREDOXIN-TYPE PROTEIN NAPH"/>
    <property type="match status" value="1"/>
</dbReference>
<dbReference type="Pfam" id="PF12838">
    <property type="entry name" value="Fer4_7"/>
    <property type="match status" value="1"/>
</dbReference>
<keyword evidence="7" id="KW-0411">Iron-sulfur</keyword>
<keyword evidence="6" id="KW-0408">Iron</keyword>
<feature type="transmembrane region" description="Helical" evidence="8">
    <location>
        <begin position="162"/>
        <end position="183"/>
    </location>
</feature>
<keyword evidence="5" id="KW-0249">Electron transport</keyword>
<name>A0AB39UXC4_9GAMM</name>
<evidence type="ECO:0000256" key="3">
    <source>
        <dbReference type="ARBA" id="ARBA00022723"/>
    </source>
</evidence>
<sequence>MNPGVSHEAVVQKGWWRAQRWLLMRRIMQLSVLAGFASGPWLGIWILKGNLSTSLLLNTVPLSDPLTLIQSMLAGHVPATMALVGGAIVLGVYLLLGGRLFCGWVCPVNLVTDAAEWTRHRFNLPTRPGNPKGRYAILGGVLVGAAVTGTLVWEWINPITLAIRVITLGAVGGLWVLAGIFLYDLFIRRNGWCGTLCPVGSFYALVNRFGWLKIRLPARDKCDDCMACFKACPEPQVIKIPLKQLDAEPVIRDPACTLCGRCVDVCPENVFQFGSRKASDQLQTVEIKP</sequence>
<dbReference type="GO" id="GO:0005886">
    <property type="term" value="C:plasma membrane"/>
    <property type="evidence" value="ECO:0007669"/>
    <property type="project" value="TreeGrafter"/>
</dbReference>
<reference evidence="10" key="1">
    <citation type="submission" date="2024-05" db="EMBL/GenBank/DDBJ databases">
        <title>Genome sequencing of novel strain.</title>
        <authorList>
            <person name="Ganbat D."/>
            <person name="Ganbat S."/>
            <person name="Lee S.-J."/>
        </authorList>
    </citation>
    <scope>NUCLEOTIDE SEQUENCE</scope>
    <source>
        <strain evidence="10">SMD15-11</strain>
    </source>
</reference>
<dbReference type="InterPro" id="IPR011886">
    <property type="entry name" value="NapH_MauN"/>
</dbReference>
<feature type="transmembrane region" description="Helical" evidence="8">
    <location>
        <begin position="135"/>
        <end position="156"/>
    </location>
</feature>
<dbReference type="EMBL" id="CP154858">
    <property type="protein sequence ID" value="XDT72606.1"/>
    <property type="molecule type" value="Genomic_DNA"/>
</dbReference>
<evidence type="ECO:0000256" key="8">
    <source>
        <dbReference type="SAM" id="Phobius"/>
    </source>
</evidence>
<keyword evidence="8" id="KW-0812">Transmembrane</keyword>
<evidence type="ECO:0000313" key="10">
    <source>
        <dbReference type="EMBL" id="XDT72606.1"/>
    </source>
</evidence>
<dbReference type="RefSeq" id="WP_369601612.1">
    <property type="nucleotide sequence ID" value="NZ_CP154858.1"/>
</dbReference>
<keyword evidence="1" id="KW-0813">Transport</keyword>
<dbReference type="Pfam" id="PF12801">
    <property type="entry name" value="Fer4_5"/>
    <property type="match status" value="2"/>
</dbReference>
<dbReference type="PROSITE" id="PS51379">
    <property type="entry name" value="4FE4S_FER_2"/>
    <property type="match status" value="2"/>
</dbReference>
<protein>
    <submittedName>
        <fullName evidence="10">Quinol dehydrogenase ferredoxin subunit NapH</fullName>
    </submittedName>
</protein>
<gene>
    <name evidence="10" type="primary">napH</name>
    <name evidence="10" type="ORF">AAIA72_01090</name>
</gene>
<dbReference type="Gene3D" id="3.30.70.20">
    <property type="match status" value="1"/>
</dbReference>
<dbReference type="InterPro" id="IPR017896">
    <property type="entry name" value="4Fe4S_Fe-S-bd"/>
</dbReference>
<dbReference type="NCBIfam" id="NF007013">
    <property type="entry name" value="PRK09477.1"/>
    <property type="match status" value="1"/>
</dbReference>
<dbReference type="InterPro" id="IPR017900">
    <property type="entry name" value="4Fe4S_Fe_S_CS"/>
</dbReference>
<evidence type="ECO:0000256" key="1">
    <source>
        <dbReference type="ARBA" id="ARBA00022448"/>
    </source>
</evidence>
<keyword evidence="2" id="KW-0004">4Fe-4S</keyword>
<evidence type="ECO:0000259" key="9">
    <source>
        <dbReference type="PROSITE" id="PS51379"/>
    </source>
</evidence>
<feature type="transmembrane region" description="Helical" evidence="8">
    <location>
        <begin position="27"/>
        <end position="47"/>
    </location>
</feature>
<dbReference type="GO" id="GO:0046872">
    <property type="term" value="F:metal ion binding"/>
    <property type="evidence" value="ECO:0007669"/>
    <property type="project" value="UniProtKB-KW"/>
</dbReference>
<evidence type="ECO:0000256" key="7">
    <source>
        <dbReference type="ARBA" id="ARBA00023014"/>
    </source>
</evidence>
<keyword evidence="4" id="KW-0677">Repeat</keyword>
<feature type="transmembrane region" description="Helical" evidence="8">
    <location>
        <begin position="67"/>
        <end position="96"/>
    </location>
</feature>
<dbReference type="PANTHER" id="PTHR30176">
    <property type="entry name" value="FERREDOXIN-TYPE PROTEIN NAPH"/>
    <property type="match status" value="1"/>
</dbReference>
<dbReference type="GO" id="GO:0051539">
    <property type="term" value="F:4 iron, 4 sulfur cluster binding"/>
    <property type="evidence" value="ECO:0007669"/>
    <property type="project" value="UniProtKB-KW"/>
</dbReference>
<evidence type="ECO:0000256" key="2">
    <source>
        <dbReference type="ARBA" id="ARBA00022485"/>
    </source>
</evidence>
<feature type="domain" description="4Fe-4S ferredoxin-type" evidence="9">
    <location>
        <begin position="212"/>
        <end position="243"/>
    </location>
</feature>
<keyword evidence="8" id="KW-0472">Membrane</keyword>
<keyword evidence="8" id="KW-1133">Transmembrane helix</keyword>
<dbReference type="InterPro" id="IPR051684">
    <property type="entry name" value="Electron_Trans/Redox"/>
</dbReference>
<evidence type="ECO:0000256" key="4">
    <source>
        <dbReference type="ARBA" id="ARBA00022737"/>
    </source>
</evidence>
<proteinExistence type="predicted"/>